<dbReference type="Proteomes" id="UP001326199">
    <property type="component" value="Unassembled WGS sequence"/>
</dbReference>
<feature type="region of interest" description="Disordered" evidence="1">
    <location>
        <begin position="24"/>
        <end position="57"/>
    </location>
</feature>
<keyword evidence="3" id="KW-1185">Reference proteome</keyword>
<gene>
    <name evidence="2" type="ORF">QC763_707325</name>
</gene>
<proteinExistence type="predicted"/>
<dbReference type="GeneID" id="87936063"/>
<dbReference type="EMBL" id="JAFFHB010000009">
    <property type="protein sequence ID" value="KAK4661750.1"/>
    <property type="molecule type" value="Genomic_DNA"/>
</dbReference>
<protein>
    <recommendedName>
        <fullName evidence="4">HNH nuclease domain-containing protein</fullName>
    </recommendedName>
</protein>
<reference evidence="2 3" key="1">
    <citation type="journal article" date="2023" name="bioRxiv">
        <title>High-quality genome assemblies of four members of thePodospora anserinaspecies complex.</title>
        <authorList>
            <person name="Ament-Velasquez S.L."/>
            <person name="Vogan A.A."/>
            <person name="Wallerman O."/>
            <person name="Hartmann F."/>
            <person name="Gautier V."/>
            <person name="Silar P."/>
            <person name="Giraud T."/>
            <person name="Johannesson H."/>
        </authorList>
    </citation>
    <scope>NUCLEOTIDE SEQUENCE [LARGE SCALE GENOMIC DNA]</scope>
    <source>
        <strain evidence="2 3">CBS 411.78</strain>
    </source>
</reference>
<comment type="caution">
    <text evidence="2">The sequence shown here is derived from an EMBL/GenBank/DDBJ whole genome shotgun (WGS) entry which is preliminary data.</text>
</comment>
<sequence length="347" mass="39713">MAPISQHSFVSTDTFVFQSTAVIRQKPEKEQGELESETASTPEYPAHSQATTVPEPIPQHPDFSTEAIFAEMTLLAPLCEPELTACKPQSTSVQQIENDEMILAMKTECLDSLKEYVPTTQMYDTRYFLETFVHHLPLEGGKNLMKEIIKFSVTPEKLRQLRNFLAGTILKPVDHGIGNYRAERDSASRKKQEDLEASCLKRDGYRCVLRGAYQEQYFMTQLSAHEKTRQYWEEHTVAHILPHVLGGNLTRKTLKSINKAEDAIILAKYLPFNDFRFGFEPTREPHTYRVHVFESGIGHYQLSMEPRSVTFRQNDARNPVPLPDPNLLRVNYALGKMFNLSQENTCV</sequence>
<accession>A0ABR0H132</accession>
<evidence type="ECO:0000313" key="3">
    <source>
        <dbReference type="Proteomes" id="UP001326199"/>
    </source>
</evidence>
<evidence type="ECO:0000313" key="2">
    <source>
        <dbReference type="EMBL" id="KAK4661750.1"/>
    </source>
</evidence>
<organism evidence="2 3">
    <name type="scientific">Podospora pseudopauciseta</name>
    <dbReference type="NCBI Taxonomy" id="2093780"/>
    <lineage>
        <taxon>Eukaryota</taxon>
        <taxon>Fungi</taxon>
        <taxon>Dikarya</taxon>
        <taxon>Ascomycota</taxon>
        <taxon>Pezizomycotina</taxon>
        <taxon>Sordariomycetes</taxon>
        <taxon>Sordariomycetidae</taxon>
        <taxon>Sordariales</taxon>
        <taxon>Podosporaceae</taxon>
        <taxon>Podospora</taxon>
    </lineage>
</organism>
<evidence type="ECO:0008006" key="4">
    <source>
        <dbReference type="Google" id="ProtNLM"/>
    </source>
</evidence>
<evidence type="ECO:0000256" key="1">
    <source>
        <dbReference type="SAM" id="MobiDB-lite"/>
    </source>
</evidence>
<name>A0ABR0H132_9PEZI</name>
<dbReference type="RefSeq" id="XP_062761716.1">
    <property type="nucleotide sequence ID" value="XM_062915720.1"/>
</dbReference>